<evidence type="ECO:0000256" key="1">
    <source>
        <dbReference type="SAM" id="MobiDB-lite"/>
    </source>
</evidence>
<accession>A0AAW1WH98</accession>
<evidence type="ECO:0000313" key="3">
    <source>
        <dbReference type="Proteomes" id="UP001457282"/>
    </source>
</evidence>
<gene>
    <name evidence="2" type="ORF">M0R45_032333</name>
</gene>
<keyword evidence="3" id="KW-1185">Reference proteome</keyword>
<proteinExistence type="predicted"/>
<sequence>MNAEVAGRSHVASGVPDRCRESRQHQIARPTEGDVGESDAGDWASRTTKWATEVESGVEDRSLRLSREGKLQAKRGEEREIGDEREEEGKKNILMTDGCVLHTRSIGLGINILGCAQDTSQLHSANYSCQSITCMFNHCAEQQS</sequence>
<dbReference type="EMBL" id="JBEDUW010000006">
    <property type="protein sequence ID" value="KAK9923937.1"/>
    <property type="molecule type" value="Genomic_DNA"/>
</dbReference>
<dbReference type="AlphaFoldDB" id="A0AAW1WH98"/>
<name>A0AAW1WH98_RUBAR</name>
<evidence type="ECO:0000313" key="2">
    <source>
        <dbReference type="EMBL" id="KAK9923937.1"/>
    </source>
</evidence>
<protein>
    <submittedName>
        <fullName evidence="2">Uncharacterized protein</fullName>
    </submittedName>
</protein>
<organism evidence="2 3">
    <name type="scientific">Rubus argutus</name>
    <name type="common">Southern blackberry</name>
    <dbReference type="NCBI Taxonomy" id="59490"/>
    <lineage>
        <taxon>Eukaryota</taxon>
        <taxon>Viridiplantae</taxon>
        <taxon>Streptophyta</taxon>
        <taxon>Embryophyta</taxon>
        <taxon>Tracheophyta</taxon>
        <taxon>Spermatophyta</taxon>
        <taxon>Magnoliopsida</taxon>
        <taxon>eudicotyledons</taxon>
        <taxon>Gunneridae</taxon>
        <taxon>Pentapetalae</taxon>
        <taxon>rosids</taxon>
        <taxon>fabids</taxon>
        <taxon>Rosales</taxon>
        <taxon>Rosaceae</taxon>
        <taxon>Rosoideae</taxon>
        <taxon>Rosoideae incertae sedis</taxon>
        <taxon>Rubus</taxon>
    </lineage>
</organism>
<feature type="region of interest" description="Disordered" evidence="1">
    <location>
        <begin position="1"/>
        <end position="61"/>
    </location>
</feature>
<feature type="region of interest" description="Disordered" evidence="1">
    <location>
        <begin position="68"/>
        <end position="87"/>
    </location>
</feature>
<dbReference type="Proteomes" id="UP001457282">
    <property type="component" value="Unassembled WGS sequence"/>
</dbReference>
<comment type="caution">
    <text evidence="2">The sequence shown here is derived from an EMBL/GenBank/DDBJ whole genome shotgun (WGS) entry which is preliminary data.</text>
</comment>
<reference evidence="2 3" key="1">
    <citation type="journal article" date="2023" name="G3 (Bethesda)">
        <title>A chromosome-length genome assembly and annotation of blackberry (Rubus argutus, cv. 'Hillquist').</title>
        <authorList>
            <person name="Bruna T."/>
            <person name="Aryal R."/>
            <person name="Dudchenko O."/>
            <person name="Sargent D.J."/>
            <person name="Mead D."/>
            <person name="Buti M."/>
            <person name="Cavallini A."/>
            <person name="Hytonen T."/>
            <person name="Andres J."/>
            <person name="Pham M."/>
            <person name="Weisz D."/>
            <person name="Mascagni F."/>
            <person name="Usai G."/>
            <person name="Natali L."/>
            <person name="Bassil N."/>
            <person name="Fernandez G.E."/>
            <person name="Lomsadze A."/>
            <person name="Armour M."/>
            <person name="Olukolu B."/>
            <person name="Poorten T."/>
            <person name="Britton C."/>
            <person name="Davik J."/>
            <person name="Ashrafi H."/>
            <person name="Aiden E.L."/>
            <person name="Borodovsky M."/>
            <person name="Worthington M."/>
        </authorList>
    </citation>
    <scope>NUCLEOTIDE SEQUENCE [LARGE SCALE GENOMIC DNA]</scope>
    <source>
        <strain evidence="2">PI 553951</strain>
    </source>
</reference>
<feature type="compositionally biased region" description="Basic and acidic residues" evidence="1">
    <location>
        <begin position="68"/>
        <end position="79"/>
    </location>
</feature>